<keyword evidence="2" id="KW-0472">Membrane</keyword>
<evidence type="ECO:0000256" key="2">
    <source>
        <dbReference type="SAM" id="Phobius"/>
    </source>
</evidence>
<proteinExistence type="predicted"/>
<sequence length="315" mass="34405">MSTLMMRTPELPWNDSDQKNFRIILVVFLALVLIVAFTVSNVTLPEIKRTELEKVPPSLAKVIKRKKLEKPKPKPKPAEKKLEKKPEPKKAEDKPKPKPIAKPKPKPKPKPKKEVPKEKRVEAKATAKKAFGNDALAALSSIQASVPIAALNTSSAGLSNKGNKATDVGSVIDRNAASRGSGGVSVAALTTATVGEDLSARDVTSVELSSDEIASEETGRSRSKEELRLVFEQHKSSLDRLYRKALRSNAALEGSVTLKLEILPSGKVSSCVVANSELKDDKLHKRLASRCRLISFADRPKIDITVVEFPIRFIP</sequence>
<evidence type="ECO:0000313" key="3">
    <source>
        <dbReference type="EMBL" id="OUS40706.1"/>
    </source>
</evidence>
<evidence type="ECO:0000313" key="4">
    <source>
        <dbReference type="Proteomes" id="UP000227088"/>
    </source>
</evidence>
<organism evidence="3 4">
    <name type="scientific">Oleispira antarctica</name>
    <dbReference type="NCBI Taxonomy" id="188908"/>
    <lineage>
        <taxon>Bacteria</taxon>
        <taxon>Pseudomonadati</taxon>
        <taxon>Pseudomonadota</taxon>
        <taxon>Gammaproteobacteria</taxon>
        <taxon>Oceanospirillales</taxon>
        <taxon>Oceanospirillaceae</taxon>
        <taxon>Oleispira</taxon>
    </lineage>
</organism>
<protein>
    <recommendedName>
        <fullName evidence="5">TonB C-terminal domain-containing protein</fullName>
    </recommendedName>
</protein>
<feature type="compositionally biased region" description="Basic and acidic residues" evidence="1">
    <location>
        <begin position="112"/>
        <end position="124"/>
    </location>
</feature>
<evidence type="ECO:0008006" key="5">
    <source>
        <dbReference type="Google" id="ProtNLM"/>
    </source>
</evidence>
<name>A0A1Y5HTS7_OLEAN</name>
<dbReference type="Proteomes" id="UP000227088">
    <property type="component" value="Unassembled WGS sequence"/>
</dbReference>
<dbReference type="InterPro" id="IPR049806">
    <property type="entry name" value="MasK-like_C"/>
</dbReference>
<dbReference type="EMBL" id="MABE01000267">
    <property type="protein sequence ID" value="OUS40706.1"/>
    <property type="molecule type" value="Genomic_DNA"/>
</dbReference>
<keyword evidence="2" id="KW-1133">Transmembrane helix</keyword>
<accession>A0A1Y5HTS7</accession>
<feature type="transmembrane region" description="Helical" evidence="2">
    <location>
        <begin position="20"/>
        <end position="44"/>
    </location>
</feature>
<feature type="region of interest" description="Disordered" evidence="1">
    <location>
        <begin position="63"/>
        <end position="124"/>
    </location>
</feature>
<dbReference type="NCBIfam" id="NF033768">
    <property type="entry name" value="myxo_SS_tail"/>
    <property type="match status" value="1"/>
</dbReference>
<keyword evidence="2" id="KW-0812">Transmembrane</keyword>
<evidence type="ECO:0000256" key="1">
    <source>
        <dbReference type="SAM" id="MobiDB-lite"/>
    </source>
</evidence>
<gene>
    <name evidence="3" type="ORF">A9R00_04625</name>
</gene>
<feature type="compositionally biased region" description="Basic and acidic residues" evidence="1">
    <location>
        <begin position="70"/>
        <end position="96"/>
    </location>
</feature>
<reference evidence="4" key="1">
    <citation type="journal article" date="2017" name="Proc. Natl. Acad. Sci. U.S.A.">
        <title>Simulation of Deepwater Horizon oil plume reveals substrate specialization within a complex community of hydrocarbon degraders.</title>
        <authorList>
            <person name="Hu P."/>
            <person name="Dubinsky E.A."/>
            <person name="Probst A.J."/>
            <person name="Wang J."/>
            <person name="Sieber C.M.K."/>
            <person name="Tom L.M."/>
            <person name="Gardinali P."/>
            <person name="Banfield J.F."/>
            <person name="Atlas R.M."/>
            <person name="Andersen G.L."/>
        </authorList>
    </citation>
    <scope>NUCLEOTIDE SEQUENCE [LARGE SCALE GENOMIC DNA]</scope>
</reference>
<dbReference type="AlphaFoldDB" id="A0A1Y5HTS7"/>
<feature type="compositionally biased region" description="Basic residues" evidence="1">
    <location>
        <begin position="97"/>
        <end position="111"/>
    </location>
</feature>
<comment type="caution">
    <text evidence="3">The sequence shown here is derived from an EMBL/GenBank/DDBJ whole genome shotgun (WGS) entry which is preliminary data.</text>
</comment>